<dbReference type="GO" id="GO:0009750">
    <property type="term" value="P:response to fructose"/>
    <property type="evidence" value="ECO:0007669"/>
    <property type="project" value="TreeGrafter"/>
</dbReference>
<dbReference type="Proteomes" id="UP000261560">
    <property type="component" value="Unplaced"/>
</dbReference>
<reference evidence="3" key="1">
    <citation type="submission" date="2025-08" db="UniProtKB">
        <authorList>
            <consortium name="Ensembl"/>
        </authorList>
    </citation>
    <scope>IDENTIFICATION</scope>
</reference>
<evidence type="ECO:0000313" key="3">
    <source>
        <dbReference type="Ensembl" id="ENSOMEP00000023868.1"/>
    </source>
</evidence>
<accession>A0A3B3D1E1</accession>
<dbReference type="GO" id="GO:0042593">
    <property type="term" value="P:glucose homeostasis"/>
    <property type="evidence" value="ECO:0007669"/>
    <property type="project" value="TreeGrafter"/>
</dbReference>
<dbReference type="InterPro" id="IPR054017">
    <property type="entry name" value="GKRP_SIS_2"/>
</dbReference>
<dbReference type="InterPro" id="IPR040190">
    <property type="entry name" value="MURQ/GCKR"/>
</dbReference>
<dbReference type="AlphaFoldDB" id="A0A3B3D1E1"/>
<dbReference type="GO" id="GO:0004857">
    <property type="term" value="F:enzyme inhibitor activity"/>
    <property type="evidence" value="ECO:0007669"/>
    <property type="project" value="TreeGrafter"/>
</dbReference>
<name>A0A3B3D1E1_ORYME</name>
<dbReference type="PROSITE" id="PS51464">
    <property type="entry name" value="SIS"/>
    <property type="match status" value="1"/>
</dbReference>
<dbReference type="FunFam" id="1.10.8.1080:FF:000002">
    <property type="entry name" value="Glucokinase regulatory protein"/>
    <property type="match status" value="1"/>
</dbReference>
<dbReference type="Ensembl" id="ENSOMET00000011109.1">
    <property type="protein sequence ID" value="ENSOMEP00000023868.1"/>
    <property type="gene ID" value="ENSOMEG00000000847.1"/>
</dbReference>
<keyword evidence="1" id="KW-0119">Carbohydrate metabolism</keyword>
<evidence type="ECO:0000256" key="1">
    <source>
        <dbReference type="ARBA" id="ARBA00023277"/>
    </source>
</evidence>
<dbReference type="GO" id="GO:1901135">
    <property type="term" value="P:carbohydrate derivative metabolic process"/>
    <property type="evidence" value="ECO:0007669"/>
    <property type="project" value="InterPro"/>
</dbReference>
<dbReference type="Gene3D" id="3.40.50.10490">
    <property type="entry name" value="Glucose-6-phosphate isomerase like protein, domain 1"/>
    <property type="match status" value="2"/>
</dbReference>
<evidence type="ECO:0000313" key="4">
    <source>
        <dbReference type="Proteomes" id="UP000261560"/>
    </source>
</evidence>
<reference evidence="3" key="2">
    <citation type="submission" date="2025-09" db="UniProtKB">
        <authorList>
            <consortium name="Ensembl"/>
        </authorList>
    </citation>
    <scope>IDENTIFICATION</scope>
</reference>
<dbReference type="GO" id="GO:0030246">
    <property type="term" value="F:carbohydrate binding"/>
    <property type="evidence" value="ECO:0007669"/>
    <property type="project" value="TreeGrafter"/>
</dbReference>
<organism evidence="3 4">
    <name type="scientific">Oryzias melastigma</name>
    <name type="common">Marine medaka</name>
    <dbReference type="NCBI Taxonomy" id="30732"/>
    <lineage>
        <taxon>Eukaryota</taxon>
        <taxon>Metazoa</taxon>
        <taxon>Chordata</taxon>
        <taxon>Craniata</taxon>
        <taxon>Vertebrata</taxon>
        <taxon>Euteleostomi</taxon>
        <taxon>Actinopterygii</taxon>
        <taxon>Neopterygii</taxon>
        <taxon>Teleostei</taxon>
        <taxon>Neoteleostei</taxon>
        <taxon>Acanthomorphata</taxon>
        <taxon>Ovalentaria</taxon>
        <taxon>Atherinomorphae</taxon>
        <taxon>Beloniformes</taxon>
        <taxon>Adrianichthyidae</taxon>
        <taxon>Oryziinae</taxon>
        <taxon>Oryzias</taxon>
    </lineage>
</organism>
<evidence type="ECO:0000259" key="2">
    <source>
        <dbReference type="PROSITE" id="PS51464"/>
    </source>
</evidence>
<dbReference type="InterPro" id="IPR001347">
    <property type="entry name" value="SIS_dom"/>
</dbReference>
<dbReference type="GO" id="GO:0070095">
    <property type="term" value="F:fructose-6-phosphate binding"/>
    <property type="evidence" value="ECO:0007669"/>
    <property type="project" value="TreeGrafter"/>
</dbReference>
<dbReference type="PANTHER" id="PTHR10088:SF4">
    <property type="entry name" value="GLUCOKINASE REGULATORY PROTEIN"/>
    <property type="match status" value="1"/>
</dbReference>
<proteinExistence type="predicted"/>
<dbReference type="Gene3D" id="1.10.8.1080">
    <property type="match status" value="1"/>
</dbReference>
<dbReference type="Pfam" id="PF22198">
    <property type="entry name" value="GKRP_SIS_2"/>
    <property type="match status" value="1"/>
</dbReference>
<dbReference type="SUPFAM" id="SSF53697">
    <property type="entry name" value="SIS domain"/>
    <property type="match status" value="2"/>
</dbReference>
<dbReference type="PROSITE" id="PS01272">
    <property type="entry name" value="GCKR"/>
    <property type="match status" value="1"/>
</dbReference>
<keyword evidence="4" id="KW-1185">Reference proteome</keyword>
<sequence>MNFFSLCFQSSDYEPSLPVTEKSNPLTRDIDRASPSGIVGMLEACDAQMFQRETGTNYQRLFDDQVVTTLTEVAKRVELILKDPQDSLVVLSGCGTSGRLAFFISRFNEALKQLNRTLVYSYIIAGGDRALLSSQEAPEDDPELGMLSLQKVRLGKKRVLFIGVSCGLSAPFVAGQLDFCLQHPEVYTPVLLGFNPTHQARDEPIPGCTFTFRSVAQRLQELAQRRKAFLINPAVGPEAISGSSRMKGGSATKIVLEVVFLLYINKGIAASKKTSCLLHSGILQHMREYERAVEMTYQHREGIAALVEANEGGVCYLGERKKRWRGFIRGGYKDLNNNEGPLSSLDFLHQVLPSLTDRDTVLLIYTQSDDLHEVVNLGRKVREKTSNIHAVHHRTDSVEALLNKLCIFDTFWQWELSTKLVLNAVSTGAHILKGKIYRNHMIDLQVTNSKLYRRAARLLQKLSGQAETECEGALLKAIYRADKLTEEITSCDITAHTQVARSAKKVVPLALVSLLTGCSLKQVESPLAPSVCECVRARGNGPCDYKALWVLNRTIQVSATSTSTISSNACAV</sequence>
<dbReference type="InterPro" id="IPR005486">
    <property type="entry name" value="Glucokinase_regulatory_CS"/>
</dbReference>
<protein>
    <recommendedName>
        <fullName evidence="2">SIS domain-containing protein</fullName>
    </recommendedName>
</protein>
<feature type="domain" description="SIS" evidence="2">
    <location>
        <begin position="77"/>
        <end position="269"/>
    </location>
</feature>
<dbReference type="InterPro" id="IPR046348">
    <property type="entry name" value="SIS_dom_sf"/>
</dbReference>
<dbReference type="PANTHER" id="PTHR10088">
    <property type="entry name" value="GLUCOKINASE REGULATORY PROTEIN"/>
    <property type="match status" value="1"/>
</dbReference>
<dbReference type="GO" id="GO:0005654">
    <property type="term" value="C:nucleoplasm"/>
    <property type="evidence" value="ECO:0007669"/>
    <property type="project" value="TreeGrafter"/>
</dbReference>
<dbReference type="GO" id="GO:0019899">
    <property type="term" value="F:enzyme binding"/>
    <property type="evidence" value="ECO:0007669"/>
    <property type="project" value="TreeGrafter"/>
</dbReference>
<dbReference type="Pfam" id="PF22645">
    <property type="entry name" value="GKRP_SIS_N"/>
    <property type="match status" value="1"/>
</dbReference>
<dbReference type="GeneTree" id="ENSGT00390000005345"/>
<dbReference type="GO" id="GO:0005829">
    <property type="term" value="C:cytosol"/>
    <property type="evidence" value="ECO:0007669"/>
    <property type="project" value="TreeGrafter"/>
</dbReference>
<dbReference type="Pfam" id="PF20741">
    <property type="entry name" value="GKRP-like_C"/>
    <property type="match status" value="1"/>
</dbReference>